<dbReference type="Gene3D" id="3.40.47.10">
    <property type="match status" value="1"/>
</dbReference>
<keyword evidence="1" id="KW-0596">Phosphopantetheine</keyword>
<protein>
    <submittedName>
        <fullName evidence="5">Type I polyketide synthase</fullName>
    </submittedName>
</protein>
<dbReference type="PANTHER" id="PTHR43775:SF37">
    <property type="entry name" value="SI:DKEY-61P9.11"/>
    <property type="match status" value="1"/>
</dbReference>
<accession>A0A1S6K7Z4</accession>
<keyword evidence="2" id="KW-0597">Phosphoprotein</keyword>
<proteinExistence type="inferred from homology"/>
<evidence type="ECO:0000256" key="1">
    <source>
        <dbReference type="ARBA" id="ARBA00022450"/>
    </source>
</evidence>
<dbReference type="EMBL" id="KX395876">
    <property type="protein sequence ID" value="AQS99294.1"/>
    <property type="molecule type" value="Transcribed_RNA"/>
</dbReference>
<comment type="similarity">
    <text evidence="3">Belongs to the thiolase-like superfamily. Beta-ketoacyl-ACP synthases family.</text>
</comment>
<dbReference type="GO" id="GO:0004312">
    <property type="term" value="F:fatty acid synthase activity"/>
    <property type="evidence" value="ECO:0007669"/>
    <property type="project" value="TreeGrafter"/>
</dbReference>
<dbReference type="CDD" id="cd00833">
    <property type="entry name" value="PKS"/>
    <property type="match status" value="1"/>
</dbReference>
<dbReference type="PANTHER" id="PTHR43775">
    <property type="entry name" value="FATTY ACID SYNTHASE"/>
    <property type="match status" value="1"/>
</dbReference>
<evidence type="ECO:0000259" key="4">
    <source>
        <dbReference type="PROSITE" id="PS52004"/>
    </source>
</evidence>
<dbReference type="PROSITE" id="PS52004">
    <property type="entry name" value="KS3_2"/>
    <property type="match status" value="1"/>
</dbReference>
<evidence type="ECO:0000313" key="5">
    <source>
        <dbReference type="EMBL" id="AQS99294.1"/>
    </source>
</evidence>
<sequence>MLGSSCNAVHDGEILRQPPLPGLDPPAAGQRQRIEGLFVEIYGMTALIEPEASHKTRSPGAEPIEANGKRGRVIYYIQTQRKYVVHTFDAFWLCIPEVNLSVWTPSRPKDGGFDVCWPSQPQDMPMFSVEVLTNLARQGYVLVETIVSDERRSGALKMAKNLTGFTMPKEELVQDFLGRGGRAKVTVYRAARDLSTRTKIAALQANVSAPKTSPYGVFEDSFLGGRTRPGAAGLEGLHLNPLERCCLELTNVFALLRPITDDALGIDCHTLSEELVWLPFDNRAEEAELSQGRLVDADVQSGQLEEHLVFIQRRKLCMFYLVCGAGDISLYPKEELGMRSVTIPVTRSKLLIFRHDFMSFTFMPRDKEPFLVLQAWSLEAPQQLELTEITGDPVSRSRIRGLMRGPVEPPGSQVNIKSLASRLPGSGVGVMKYWTMLTQGCDAQVRIPHQRFDVTEYCSLDGDPVEGKSTTIHGGFCSNKNIFFFDNALFGIEDEEVMHIAPAQRIVMETGFECLELAGFSKDALEGCKCGVFVGDCGSDWFPHLVNDTSRFAPQHESLGFCNYCTAARVSHTLSMTGPTFTVDTACSSSLVATGLAMSRLRQALGTRQQDGMLSENLQEALVLGVGTIVSPHFYVTLSAPLMLSKKGRCFTFDSSGDGYERGEGCGAFFLGIGTFGVDRLAILVGSAINQDGRSATLTAPNGPSQQVCIWKSLLRAAIAPTEVSIAECHGIGTSLGDPIEVGALRKVMEPRERPLLCTSSKSNIGHLEAGAGVAGFVKLLLMLVSSSGPPNCHLRTINPHLGHEGLPAHFETEAVDTSSNSGLAGVSSFGFGGTNARADMWAECRLGPRSTGDFDTARLDQVHVTCPITMGPIDYLTGEPARTGVGKTYHADTLRDEFAYYDVSSHVYSGSYRFRNKPLYEDSEVTLGPKVKVCVRGTWTGWKVMEEMQLQMDGWYNCIIVLGESRYELFNLCLDGDRRQEIYPAVNNAPEIIWICGPDSQRKGRTWMIDGRDEEVPAGTPFRIRFKWGEERKLLIWDRAPSDVAKGVPIFQHVYSVVGTWTHWEPEDLTQLSDDEGTWECHLRIGLNEVEDFQFVRDHDFKQMIYPAKPCTTKMSIPVRGPDELGHDKNWRIRGPVGDNVNIRLRVVDAQVTVTLISDTKGTKVWQSEQGWNRREYFLAGNFNGWLCTPMTMDPVRPGIFKAVGCVGDKYDIIKIGYLAEFQIVIDEDFGRVYYPELNGAGSGECIVRGPDGNGTGRHFLVRTSCMPSRAFEVALDLTSMDRRKIVTWTLVVDERDAAPDIE</sequence>
<dbReference type="SMART" id="SM00825">
    <property type="entry name" value="PKS_KS"/>
    <property type="match status" value="1"/>
</dbReference>
<dbReference type="InterPro" id="IPR016039">
    <property type="entry name" value="Thiolase-like"/>
</dbReference>
<dbReference type="InterPro" id="IPR014031">
    <property type="entry name" value="Ketoacyl_synth_C"/>
</dbReference>
<dbReference type="InterPro" id="IPR020841">
    <property type="entry name" value="PKS_Beta-ketoAc_synthase_dom"/>
</dbReference>
<organism evidence="5">
    <name type="scientific">Gambierdiscus polynesiensis</name>
    <dbReference type="NCBI Taxonomy" id="439318"/>
    <lineage>
        <taxon>Eukaryota</taxon>
        <taxon>Sar</taxon>
        <taxon>Alveolata</taxon>
        <taxon>Dinophyceae</taxon>
        <taxon>Gonyaulacales</taxon>
        <taxon>Pyrocystaceae</taxon>
        <taxon>Gambierdiscus</taxon>
    </lineage>
</organism>
<name>A0A1S6K7Z4_9DINO</name>
<dbReference type="InterPro" id="IPR050091">
    <property type="entry name" value="PKS_NRPS_Biosynth_Enz"/>
</dbReference>
<dbReference type="InterPro" id="IPR014030">
    <property type="entry name" value="Ketoacyl_synth_N"/>
</dbReference>
<feature type="domain" description="Ketosynthase family 3 (KS3)" evidence="4">
    <location>
        <begin position="411"/>
        <end position="843"/>
    </location>
</feature>
<dbReference type="Pfam" id="PF02801">
    <property type="entry name" value="Ketoacyl-synt_C"/>
    <property type="match status" value="1"/>
</dbReference>
<dbReference type="GO" id="GO:0006633">
    <property type="term" value="P:fatty acid biosynthetic process"/>
    <property type="evidence" value="ECO:0007669"/>
    <property type="project" value="TreeGrafter"/>
</dbReference>
<reference evidence="5" key="1">
    <citation type="journal article" date="2017" name="J. Eukaryot. Microbiol.">
        <title>Role of Modular Polyketide Synthases in the Production of Polyether Ladder Compounds in Ciguatoxin-producing Gambierdiscus polynesiensis and G.excentricus (Dinophyceae).</title>
        <authorList>
            <person name="Kohli G.S."/>
            <person name="Campbell K."/>
            <person name="John U."/>
            <person name="Smith K.F."/>
            <person name="Fraga S."/>
            <person name="Rhodes L.L."/>
            <person name="Murray S.A."/>
        </authorList>
    </citation>
    <scope>NUCLEOTIDE SEQUENCE</scope>
    <source>
        <strain evidence="5">Contig_39929</strain>
    </source>
</reference>
<dbReference type="SUPFAM" id="SSF53901">
    <property type="entry name" value="Thiolase-like"/>
    <property type="match status" value="1"/>
</dbReference>
<dbReference type="Pfam" id="PF00109">
    <property type="entry name" value="ketoacyl-synt"/>
    <property type="match status" value="1"/>
</dbReference>
<evidence type="ECO:0000256" key="2">
    <source>
        <dbReference type="ARBA" id="ARBA00022553"/>
    </source>
</evidence>
<evidence type="ECO:0000256" key="3">
    <source>
        <dbReference type="RuleBase" id="RU003694"/>
    </source>
</evidence>
<keyword evidence="3" id="KW-0808">Transferase</keyword>